<dbReference type="Pfam" id="PF01925">
    <property type="entry name" value="TauE"/>
    <property type="match status" value="1"/>
</dbReference>
<keyword evidence="3" id="KW-0813">Transport</keyword>
<keyword evidence="4 8" id="KW-1003">Cell membrane</keyword>
<dbReference type="PANTHER" id="PTHR30269">
    <property type="entry name" value="TRANSMEMBRANE PROTEIN YFCA"/>
    <property type="match status" value="1"/>
</dbReference>
<organism evidence="9 10">
    <name type="scientific">Amphritea opalescens</name>
    <dbReference type="NCBI Taxonomy" id="2490544"/>
    <lineage>
        <taxon>Bacteria</taxon>
        <taxon>Pseudomonadati</taxon>
        <taxon>Pseudomonadota</taxon>
        <taxon>Gammaproteobacteria</taxon>
        <taxon>Oceanospirillales</taxon>
        <taxon>Oceanospirillaceae</taxon>
        <taxon>Amphritea</taxon>
    </lineage>
</organism>
<dbReference type="InterPro" id="IPR052017">
    <property type="entry name" value="TSUP"/>
</dbReference>
<comment type="similarity">
    <text evidence="2 8">Belongs to the 4-toluene sulfonate uptake permease (TSUP) (TC 2.A.102) family.</text>
</comment>
<dbReference type="GO" id="GO:0005886">
    <property type="term" value="C:plasma membrane"/>
    <property type="evidence" value="ECO:0007669"/>
    <property type="project" value="UniProtKB-SubCell"/>
</dbReference>
<evidence type="ECO:0000256" key="7">
    <source>
        <dbReference type="ARBA" id="ARBA00023136"/>
    </source>
</evidence>
<feature type="transmembrane region" description="Helical" evidence="8">
    <location>
        <begin position="163"/>
        <end position="180"/>
    </location>
</feature>
<keyword evidence="7 8" id="KW-0472">Membrane</keyword>
<dbReference type="EMBL" id="RQXW01000003">
    <property type="protein sequence ID" value="RTE66771.1"/>
    <property type="molecule type" value="Genomic_DNA"/>
</dbReference>
<dbReference type="RefSeq" id="WP_126157355.1">
    <property type="nucleotide sequence ID" value="NZ_RQXW01000003.1"/>
</dbReference>
<name>A0A430KTC8_9GAMM</name>
<proteinExistence type="inferred from homology"/>
<accession>A0A430KTC8</accession>
<keyword evidence="5 8" id="KW-0812">Transmembrane</keyword>
<feature type="transmembrane region" description="Helical" evidence="8">
    <location>
        <begin position="221"/>
        <end position="243"/>
    </location>
</feature>
<dbReference type="InterPro" id="IPR002781">
    <property type="entry name" value="TM_pro_TauE-like"/>
</dbReference>
<gene>
    <name evidence="9" type="ORF">EH243_03960</name>
</gene>
<feature type="transmembrane region" description="Helical" evidence="8">
    <location>
        <begin position="192"/>
        <end position="209"/>
    </location>
</feature>
<comment type="caution">
    <text evidence="9">The sequence shown here is derived from an EMBL/GenBank/DDBJ whole genome shotgun (WGS) entry which is preliminary data.</text>
</comment>
<dbReference type="Proteomes" id="UP000283087">
    <property type="component" value="Unassembled WGS sequence"/>
</dbReference>
<evidence type="ECO:0000256" key="3">
    <source>
        <dbReference type="ARBA" id="ARBA00022448"/>
    </source>
</evidence>
<protein>
    <recommendedName>
        <fullName evidence="8">Probable membrane transporter protein</fullName>
    </recommendedName>
</protein>
<keyword evidence="6 8" id="KW-1133">Transmembrane helix</keyword>
<evidence type="ECO:0000256" key="2">
    <source>
        <dbReference type="ARBA" id="ARBA00009142"/>
    </source>
</evidence>
<evidence type="ECO:0000256" key="8">
    <source>
        <dbReference type="RuleBase" id="RU363041"/>
    </source>
</evidence>
<evidence type="ECO:0000256" key="1">
    <source>
        <dbReference type="ARBA" id="ARBA00004651"/>
    </source>
</evidence>
<evidence type="ECO:0000256" key="6">
    <source>
        <dbReference type="ARBA" id="ARBA00022989"/>
    </source>
</evidence>
<feature type="transmembrane region" description="Helical" evidence="8">
    <location>
        <begin position="82"/>
        <end position="115"/>
    </location>
</feature>
<feature type="transmembrane region" description="Helical" evidence="8">
    <location>
        <begin position="127"/>
        <end position="151"/>
    </location>
</feature>
<dbReference type="AlphaFoldDB" id="A0A430KTC8"/>
<keyword evidence="10" id="KW-1185">Reference proteome</keyword>
<dbReference type="OrthoDB" id="5472127at2"/>
<comment type="subcellular location">
    <subcellularLocation>
        <location evidence="1 8">Cell membrane</location>
        <topology evidence="1 8">Multi-pass membrane protein</topology>
    </subcellularLocation>
</comment>
<evidence type="ECO:0000313" key="9">
    <source>
        <dbReference type="EMBL" id="RTE66771.1"/>
    </source>
</evidence>
<sequence length="244" mass="25858">MLYTLPELLAVLIVTCGIALQTVVGIGYGLLAAPLLYLINPAYVPGPVLLVGFGLALMMVIRERNALRWRRVTPAIIARIPGAWCGAALLVALPQYALSLFFGFSVLTAVLLSLWRFNISVTPINLIIGGFFSGVGGTATSVGGPPIALVYQQQDRITARSEIAAFLLIGTPISLLMLIYKGSLDWHSAQLSLKIVPGLFLGFFLARKIDGKLSTTSAKPMLLAVSGASALLVGIKGLLGWLAL</sequence>
<reference evidence="9 10" key="1">
    <citation type="submission" date="2018-11" db="EMBL/GenBank/DDBJ databases">
        <title>The draft genome sequence of Amphritea opalescens ANRC-JH13T.</title>
        <authorList>
            <person name="Fang Z."/>
            <person name="Zhang Y."/>
            <person name="Han X."/>
        </authorList>
    </citation>
    <scope>NUCLEOTIDE SEQUENCE [LARGE SCALE GENOMIC DNA]</scope>
    <source>
        <strain evidence="9 10">ANRC-JH13</strain>
    </source>
</reference>
<dbReference type="PANTHER" id="PTHR30269:SF37">
    <property type="entry name" value="MEMBRANE TRANSPORTER PROTEIN"/>
    <property type="match status" value="1"/>
</dbReference>
<evidence type="ECO:0000256" key="5">
    <source>
        <dbReference type="ARBA" id="ARBA00022692"/>
    </source>
</evidence>
<feature type="transmembrane region" description="Helical" evidence="8">
    <location>
        <begin position="7"/>
        <end position="30"/>
    </location>
</feature>
<feature type="transmembrane region" description="Helical" evidence="8">
    <location>
        <begin position="42"/>
        <end position="61"/>
    </location>
</feature>
<evidence type="ECO:0000256" key="4">
    <source>
        <dbReference type="ARBA" id="ARBA00022475"/>
    </source>
</evidence>
<evidence type="ECO:0000313" key="10">
    <source>
        <dbReference type="Proteomes" id="UP000283087"/>
    </source>
</evidence>